<sequence>MDSSPGSAAVVADPAAALSRPETDVENPKRWRALAVTQLAAFMILLDVSIVNVALPSIERDLGASAATVQWVVSGYALTMGLVLVPAGRLGDTLGRRRMFLFALSAFVLTSALSGAAPTMGLLIAARLVQGVAGGMLLPQNSALIQELFRGAERGRAFGIMGGTVGLSTASGPVIGGLLLTAFTGHDGWRWVFYVNVPIGLVALVLAARFVPVTARRRSGAHPDLVGTLLLGGGVLSVLLPLVQADGGNLRGWSPLFGVAVVLLAAFAWWELRTVRRGREPLLDPRLRRTPGFLAGSTVGLVYFAGFTGLWLVMALFLQDGLGYSPLRSGLAVTPFACGVAVSAVVAGRLVPRAGRWLTIAGLSTVIVGVATTALILRHVDGNASAWAIAGPLLFAGLGGGLVTAPNITLTLRNVPVRTAGAAGGALQTAQRLGSAIGTAVLTVVFYRVLTATGHHYPAAVSGTLLCSCGFMALGLLVAIVELRRHGRDQRASRNLTTARTRR</sequence>
<proteinExistence type="inferred from homology"/>
<evidence type="ECO:0000256" key="4">
    <source>
        <dbReference type="ARBA" id="ARBA00022989"/>
    </source>
</evidence>
<dbReference type="Pfam" id="PF07690">
    <property type="entry name" value="MFS_1"/>
    <property type="match status" value="1"/>
</dbReference>
<evidence type="ECO:0000313" key="9">
    <source>
        <dbReference type="EMBL" id="MFF5289106.1"/>
    </source>
</evidence>
<name>A0ABW6W724_9ACTN</name>
<dbReference type="PANTHER" id="PTHR42718:SF39">
    <property type="entry name" value="ACTINORHODIN TRANSPORTER-RELATED"/>
    <property type="match status" value="1"/>
</dbReference>
<gene>
    <name evidence="9" type="ORF">ACFY35_06700</name>
</gene>
<organism evidence="9 10">
    <name type="scientific">Paractinoplanes globisporus</name>
    <dbReference type="NCBI Taxonomy" id="113565"/>
    <lineage>
        <taxon>Bacteria</taxon>
        <taxon>Bacillati</taxon>
        <taxon>Actinomycetota</taxon>
        <taxon>Actinomycetes</taxon>
        <taxon>Micromonosporales</taxon>
        <taxon>Micromonosporaceae</taxon>
        <taxon>Paractinoplanes</taxon>
    </lineage>
</organism>
<dbReference type="PRINTS" id="PR01035">
    <property type="entry name" value="TCRTETA"/>
</dbReference>
<dbReference type="InterPro" id="IPR005829">
    <property type="entry name" value="Sugar_transporter_CS"/>
</dbReference>
<comment type="subcellular location">
    <subcellularLocation>
        <location evidence="1">Cell membrane</location>
        <topology evidence="1">Multi-pass membrane protein</topology>
    </subcellularLocation>
</comment>
<feature type="transmembrane region" description="Helical" evidence="7">
    <location>
        <begin position="357"/>
        <end position="377"/>
    </location>
</feature>
<dbReference type="InterPro" id="IPR036259">
    <property type="entry name" value="MFS_trans_sf"/>
</dbReference>
<evidence type="ECO:0000313" key="10">
    <source>
        <dbReference type="Proteomes" id="UP001602245"/>
    </source>
</evidence>
<evidence type="ECO:0000256" key="2">
    <source>
        <dbReference type="ARBA" id="ARBA00007520"/>
    </source>
</evidence>
<keyword evidence="4 7" id="KW-1133">Transmembrane helix</keyword>
<dbReference type="Gene3D" id="1.20.1720.10">
    <property type="entry name" value="Multidrug resistance protein D"/>
    <property type="match status" value="1"/>
</dbReference>
<feature type="transmembrane region" description="Helical" evidence="7">
    <location>
        <begin position="330"/>
        <end position="350"/>
    </location>
</feature>
<feature type="transmembrane region" description="Helical" evidence="7">
    <location>
        <begin position="99"/>
        <end position="118"/>
    </location>
</feature>
<comment type="similarity">
    <text evidence="2">Belongs to the major facilitator superfamily. TCR/Tet family.</text>
</comment>
<dbReference type="Gene3D" id="1.20.1250.20">
    <property type="entry name" value="MFS general substrate transporter like domains"/>
    <property type="match status" value="1"/>
</dbReference>
<dbReference type="PANTHER" id="PTHR42718">
    <property type="entry name" value="MAJOR FACILITATOR SUPERFAMILY MULTIDRUG TRANSPORTER MFSC"/>
    <property type="match status" value="1"/>
</dbReference>
<protein>
    <submittedName>
        <fullName evidence="9">MFS transporter</fullName>
    </submittedName>
</protein>
<feature type="transmembrane region" description="Helical" evidence="7">
    <location>
        <begin position="157"/>
        <end position="179"/>
    </location>
</feature>
<reference evidence="9 10" key="1">
    <citation type="submission" date="2024-10" db="EMBL/GenBank/DDBJ databases">
        <title>The Natural Products Discovery Center: Release of the First 8490 Sequenced Strains for Exploring Actinobacteria Biosynthetic Diversity.</title>
        <authorList>
            <person name="Kalkreuter E."/>
            <person name="Kautsar S.A."/>
            <person name="Yang D."/>
            <person name="Bader C.D."/>
            <person name="Teijaro C.N."/>
            <person name="Fluegel L."/>
            <person name="Davis C.M."/>
            <person name="Simpson J.R."/>
            <person name="Lauterbach L."/>
            <person name="Steele A.D."/>
            <person name="Gui C."/>
            <person name="Meng S."/>
            <person name="Li G."/>
            <person name="Viehrig K."/>
            <person name="Ye F."/>
            <person name="Su P."/>
            <person name="Kiefer A.F."/>
            <person name="Nichols A."/>
            <person name="Cepeda A.J."/>
            <person name="Yan W."/>
            <person name="Fan B."/>
            <person name="Jiang Y."/>
            <person name="Adhikari A."/>
            <person name="Zheng C.-J."/>
            <person name="Schuster L."/>
            <person name="Cowan T.M."/>
            <person name="Smanski M.J."/>
            <person name="Chevrette M.G."/>
            <person name="De Carvalho L.P.S."/>
            <person name="Shen B."/>
        </authorList>
    </citation>
    <scope>NUCLEOTIDE SEQUENCE [LARGE SCALE GENOMIC DNA]</scope>
    <source>
        <strain evidence="9 10">NPDC000087</strain>
    </source>
</reference>
<dbReference type="EMBL" id="JBIAZU010000001">
    <property type="protein sequence ID" value="MFF5289106.1"/>
    <property type="molecule type" value="Genomic_DNA"/>
</dbReference>
<evidence type="ECO:0000256" key="3">
    <source>
        <dbReference type="ARBA" id="ARBA00022692"/>
    </source>
</evidence>
<evidence type="ECO:0000256" key="7">
    <source>
        <dbReference type="SAM" id="Phobius"/>
    </source>
</evidence>
<feature type="transmembrane region" description="Helical" evidence="7">
    <location>
        <begin position="223"/>
        <end position="243"/>
    </location>
</feature>
<dbReference type="PROSITE" id="PS50850">
    <property type="entry name" value="MFS"/>
    <property type="match status" value="1"/>
</dbReference>
<evidence type="ECO:0000256" key="5">
    <source>
        <dbReference type="ARBA" id="ARBA00023136"/>
    </source>
</evidence>
<dbReference type="InterPro" id="IPR001958">
    <property type="entry name" value="Tet-R_TetA/multi-R_MdtG-like"/>
</dbReference>
<evidence type="ECO:0000256" key="6">
    <source>
        <dbReference type="SAM" id="MobiDB-lite"/>
    </source>
</evidence>
<feature type="transmembrane region" description="Helical" evidence="7">
    <location>
        <begin position="389"/>
        <end position="412"/>
    </location>
</feature>
<feature type="transmembrane region" description="Helical" evidence="7">
    <location>
        <begin position="456"/>
        <end position="481"/>
    </location>
</feature>
<dbReference type="InterPro" id="IPR011701">
    <property type="entry name" value="MFS"/>
</dbReference>
<dbReference type="InterPro" id="IPR020846">
    <property type="entry name" value="MFS_dom"/>
</dbReference>
<keyword evidence="3 7" id="KW-0812">Transmembrane</keyword>
<feature type="transmembrane region" description="Helical" evidence="7">
    <location>
        <begin position="433"/>
        <end position="450"/>
    </location>
</feature>
<feature type="compositionally biased region" description="Low complexity" evidence="6">
    <location>
        <begin position="1"/>
        <end position="17"/>
    </location>
</feature>
<dbReference type="Proteomes" id="UP001602245">
    <property type="component" value="Unassembled WGS sequence"/>
</dbReference>
<evidence type="ECO:0000256" key="1">
    <source>
        <dbReference type="ARBA" id="ARBA00004651"/>
    </source>
</evidence>
<dbReference type="SUPFAM" id="SSF103473">
    <property type="entry name" value="MFS general substrate transporter"/>
    <property type="match status" value="1"/>
</dbReference>
<keyword evidence="10" id="KW-1185">Reference proteome</keyword>
<evidence type="ECO:0000259" key="8">
    <source>
        <dbReference type="PROSITE" id="PS50850"/>
    </source>
</evidence>
<dbReference type="CDD" id="cd17321">
    <property type="entry name" value="MFS_MMR_MDR_like"/>
    <property type="match status" value="1"/>
</dbReference>
<comment type="caution">
    <text evidence="9">The sequence shown here is derived from an EMBL/GenBank/DDBJ whole genome shotgun (WGS) entry which is preliminary data.</text>
</comment>
<dbReference type="PROSITE" id="PS00217">
    <property type="entry name" value="SUGAR_TRANSPORT_2"/>
    <property type="match status" value="1"/>
</dbReference>
<feature type="transmembrane region" description="Helical" evidence="7">
    <location>
        <begin position="33"/>
        <end position="55"/>
    </location>
</feature>
<feature type="domain" description="Major facilitator superfamily (MFS) profile" evidence="8">
    <location>
        <begin position="33"/>
        <end position="487"/>
    </location>
</feature>
<keyword evidence="5 7" id="KW-0472">Membrane</keyword>
<feature type="transmembrane region" description="Helical" evidence="7">
    <location>
        <begin position="67"/>
        <end position="87"/>
    </location>
</feature>
<feature type="transmembrane region" description="Helical" evidence="7">
    <location>
        <begin position="293"/>
        <end position="318"/>
    </location>
</feature>
<dbReference type="RefSeq" id="WP_051115125.1">
    <property type="nucleotide sequence ID" value="NZ_JBIAZU010000001.1"/>
</dbReference>
<feature type="region of interest" description="Disordered" evidence="6">
    <location>
        <begin position="1"/>
        <end position="23"/>
    </location>
</feature>
<feature type="transmembrane region" description="Helical" evidence="7">
    <location>
        <begin position="255"/>
        <end position="272"/>
    </location>
</feature>
<accession>A0ABW6W724</accession>
<feature type="transmembrane region" description="Helical" evidence="7">
    <location>
        <begin position="191"/>
        <end position="211"/>
    </location>
</feature>